<evidence type="ECO:0000259" key="1">
    <source>
        <dbReference type="Pfam" id="PF00934"/>
    </source>
</evidence>
<dbReference type="OrthoDB" id="4571215at2"/>
<sequence length="100" mass="10543">MTQHVHVDRTHLVVAAHEMDALADHLETALGNHAPTLSVQPAGADEVSARAAETFSEVAEKYGVEGSHGVLELRKIAATLRAQAADFAAADETVAEAFRA</sequence>
<dbReference type="Pfam" id="PF00934">
    <property type="entry name" value="PE"/>
    <property type="match status" value="1"/>
</dbReference>
<evidence type="ECO:0000313" key="2">
    <source>
        <dbReference type="EMBL" id="SIS15575.1"/>
    </source>
</evidence>
<protein>
    <submittedName>
        <fullName evidence="2">PE family protein</fullName>
    </submittedName>
</protein>
<feature type="domain" description="PE" evidence="1">
    <location>
        <begin position="5"/>
        <end position="93"/>
    </location>
</feature>
<dbReference type="RefSeq" id="WP_076481081.1">
    <property type="nucleotide sequence ID" value="NZ_FTNT01000009.1"/>
</dbReference>
<dbReference type="InterPro" id="IPR000084">
    <property type="entry name" value="PE-PGRS_N"/>
</dbReference>
<evidence type="ECO:0000313" key="3">
    <source>
        <dbReference type="Proteomes" id="UP000186218"/>
    </source>
</evidence>
<dbReference type="InterPro" id="IPR038332">
    <property type="entry name" value="PPE_sf"/>
</dbReference>
<dbReference type="SUPFAM" id="SSF140459">
    <property type="entry name" value="PE/PPE dimer-like"/>
    <property type="match status" value="1"/>
</dbReference>
<dbReference type="AlphaFoldDB" id="A0A1N7GSL7"/>
<reference evidence="2 3" key="1">
    <citation type="submission" date="2017-01" db="EMBL/GenBank/DDBJ databases">
        <authorList>
            <person name="Mah S.A."/>
            <person name="Swanson W.J."/>
            <person name="Moy G.W."/>
            <person name="Vacquier V.D."/>
        </authorList>
    </citation>
    <scope>NUCLEOTIDE SEQUENCE [LARGE SCALE GENOMIC DNA]</scope>
    <source>
        <strain evidence="2 3">CPCC 203464</strain>
    </source>
</reference>
<dbReference type="EMBL" id="FTNT01000009">
    <property type="protein sequence ID" value="SIS15575.1"/>
    <property type="molecule type" value="Genomic_DNA"/>
</dbReference>
<keyword evidence="3" id="KW-1185">Reference proteome</keyword>
<accession>A0A1N7GSL7</accession>
<dbReference type="Gene3D" id="1.10.287.850">
    <property type="entry name" value="HP0062-like domain"/>
    <property type="match status" value="1"/>
</dbReference>
<organism evidence="2 3">
    <name type="scientific">Williamsia sterculiae</name>
    <dbReference type="NCBI Taxonomy" id="1344003"/>
    <lineage>
        <taxon>Bacteria</taxon>
        <taxon>Bacillati</taxon>
        <taxon>Actinomycetota</taxon>
        <taxon>Actinomycetes</taxon>
        <taxon>Mycobacteriales</taxon>
        <taxon>Nocardiaceae</taxon>
        <taxon>Williamsia</taxon>
    </lineage>
</organism>
<gene>
    <name evidence="2" type="ORF">SAMN05445060_3086</name>
</gene>
<proteinExistence type="predicted"/>
<dbReference type="Proteomes" id="UP000186218">
    <property type="component" value="Unassembled WGS sequence"/>
</dbReference>
<name>A0A1N7GSL7_9NOCA</name>
<dbReference type="STRING" id="1344003.SAMN05445060_3086"/>